<protein>
    <submittedName>
        <fullName evidence="1">Phosphatase regulatory subunit-domain-containing protein</fullName>
    </submittedName>
</protein>
<evidence type="ECO:0000313" key="2">
    <source>
        <dbReference type="Proteomes" id="UP001207468"/>
    </source>
</evidence>
<comment type="caution">
    <text evidence="1">The sequence shown here is derived from an EMBL/GenBank/DDBJ whole genome shotgun (WGS) entry which is preliminary data.</text>
</comment>
<sequence length="284" mass="30833">MPYAETGAGHRLNPVKNWLSLSSSLPHPCSSSRKVQSASTISQTSAQAKPRKSILKFSTSGPAPAPTPASSHVLDENSFQSSRKSVRFGHDKDRDGELSDDDDDDDDDLVSQPPQRLSQPPVLFEVADISQIPSPYTPTHAEIQLVELTSVLVPTQLTAQLRGVVRVRNLAYVKHVAARFTTDDWATVSEVTAQYFDPPLPGDGMWDSFAFSTTLQLHAPPGARCRRRTFLLAVFLSVPGVGEWWDNNGGNNFRIVLATVGAGGEQPPGLGPTSHERRAIDELG</sequence>
<dbReference type="Proteomes" id="UP001207468">
    <property type="component" value="Unassembled WGS sequence"/>
</dbReference>
<reference evidence="1" key="1">
    <citation type="submission" date="2021-03" db="EMBL/GenBank/DDBJ databases">
        <title>Evolutionary priming and transition to the ectomycorrhizal habit in an iconic lineage of mushroom-forming fungi: is preadaptation a requirement?</title>
        <authorList>
            <consortium name="DOE Joint Genome Institute"/>
            <person name="Looney B.P."/>
            <person name="Miyauchi S."/>
            <person name="Morin E."/>
            <person name="Drula E."/>
            <person name="Courty P.E."/>
            <person name="Chicoki N."/>
            <person name="Fauchery L."/>
            <person name="Kohler A."/>
            <person name="Kuo A."/>
            <person name="LaButti K."/>
            <person name="Pangilinan J."/>
            <person name="Lipzen A."/>
            <person name="Riley R."/>
            <person name="Andreopoulos W."/>
            <person name="He G."/>
            <person name="Johnson J."/>
            <person name="Barry K.W."/>
            <person name="Grigoriev I.V."/>
            <person name="Nagy L."/>
            <person name="Hibbett D."/>
            <person name="Henrissat B."/>
            <person name="Matheny P.B."/>
            <person name="Labbe J."/>
            <person name="Martin A.F."/>
        </authorList>
    </citation>
    <scope>NUCLEOTIDE SEQUENCE</scope>
    <source>
        <strain evidence="1">BPL698</strain>
    </source>
</reference>
<keyword evidence="2" id="KW-1185">Reference proteome</keyword>
<gene>
    <name evidence="1" type="ORF">F5148DRAFT_26595</name>
</gene>
<organism evidence="1 2">
    <name type="scientific">Russula earlei</name>
    <dbReference type="NCBI Taxonomy" id="71964"/>
    <lineage>
        <taxon>Eukaryota</taxon>
        <taxon>Fungi</taxon>
        <taxon>Dikarya</taxon>
        <taxon>Basidiomycota</taxon>
        <taxon>Agaricomycotina</taxon>
        <taxon>Agaricomycetes</taxon>
        <taxon>Russulales</taxon>
        <taxon>Russulaceae</taxon>
        <taxon>Russula</taxon>
    </lineage>
</organism>
<name>A0ACC0TRL7_9AGAM</name>
<evidence type="ECO:0000313" key="1">
    <source>
        <dbReference type="EMBL" id="KAI9436125.1"/>
    </source>
</evidence>
<proteinExistence type="predicted"/>
<accession>A0ACC0TRL7</accession>
<dbReference type="EMBL" id="JAGFNK010001006">
    <property type="protein sequence ID" value="KAI9436125.1"/>
    <property type="molecule type" value="Genomic_DNA"/>
</dbReference>